<dbReference type="InterPro" id="IPR045269">
    <property type="entry name" value="Atg1-like"/>
</dbReference>
<dbReference type="PROSITE" id="PS51746">
    <property type="entry name" value="PPM_2"/>
    <property type="match status" value="1"/>
</dbReference>
<evidence type="ECO:0000313" key="9">
    <source>
        <dbReference type="Proteomes" id="UP000000939"/>
    </source>
</evidence>
<feature type="domain" description="Protein kinase" evidence="6">
    <location>
        <begin position="271"/>
        <end position="536"/>
    </location>
</feature>
<dbReference type="PANTHER" id="PTHR24348">
    <property type="entry name" value="SERINE/THREONINE-PROTEIN KINASE UNC-51-RELATED"/>
    <property type="match status" value="1"/>
</dbReference>
<evidence type="ECO:0000313" key="8">
    <source>
        <dbReference type="EMBL" id="ADG92063.1"/>
    </source>
</evidence>
<dbReference type="RefSeq" id="WP_013134208.1">
    <property type="nucleotide sequence ID" value="NC_014166.1"/>
</dbReference>
<dbReference type="OrthoDB" id="9801841at2"/>
<dbReference type="GO" id="GO:0004674">
    <property type="term" value="F:protein serine/threonine kinase activity"/>
    <property type="evidence" value="ECO:0007669"/>
    <property type="project" value="InterPro"/>
</dbReference>
<dbReference type="InterPro" id="IPR000719">
    <property type="entry name" value="Prot_kinase_dom"/>
</dbReference>
<dbReference type="SMART" id="SM00331">
    <property type="entry name" value="PP2C_SIG"/>
    <property type="match status" value="1"/>
</dbReference>
<gene>
    <name evidence="8" type="ordered locus">Arnit_0398</name>
</gene>
<evidence type="ECO:0000259" key="6">
    <source>
        <dbReference type="PROSITE" id="PS50011"/>
    </source>
</evidence>
<dbReference type="GO" id="GO:0005829">
    <property type="term" value="C:cytosol"/>
    <property type="evidence" value="ECO:0007669"/>
    <property type="project" value="TreeGrafter"/>
</dbReference>
<dbReference type="GO" id="GO:0042594">
    <property type="term" value="P:response to starvation"/>
    <property type="evidence" value="ECO:0007669"/>
    <property type="project" value="TreeGrafter"/>
</dbReference>
<dbReference type="eggNOG" id="COG0515">
    <property type="taxonomic scope" value="Bacteria"/>
</dbReference>
<dbReference type="GO" id="GO:0034045">
    <property type="term" value="C:phagophore assembly site membrane"/>
    <property type="evidence" value="ECO:0007669"/>
    <property type="project" value="TreeGrafter"/>
</dbReference>
<reference evidence="8 9" key="1">
    <citation type="journal article" date="2010" name="Stand. Genomic Sci.">
        <title>Complete genome sequence of Arcobacter nitrofigilis type strain (CI).</title>
        <authorList>
            <person name="Pati A."/>
            <person name="Gronow S."/>
            <person name="Lapidus A."/>
            <person name="Copeland A."/>
            <person name="Glavina Del Rio T."/>
            <person name="Nolan M."/>
            <person name="Lucas S."/>
            <person name="Tice H."/>
            <person name="Cheng J.F."/>
            <person name="Han C."/>
            <person name="Chertkov O."/>
            <person name="Bruce D."/>
            <person name="Tapia R."/>
            <person name="Goodwin L."/>
            <person name="Pitluck S."/>
            <person name="Liolios K."/>
            <person name="Ivanova N."/>
            <person name="Mavromatis K."/>
            <person name="Chen A."/>
            <person name="Palaniappan K."/>
            <person name="Land M."/>
            <person name="Hauser L."/>
            <person name="Chang Y.J."/>
            <person name="Jeffries C.D."/>
            <person name="Detter J.C."/>
            <person name="Rohde M."/>
            <person name="Goker M."/>
            <person name="Bristow J."/>
            <person name="Eisen J.A."/>
            <person name="Markowitz V."/>
            <person name="Hugenholtz P."/>
            <person name="Klenk H.P."/>
            <person name="Kyrpides N.C."/>
        </authorList>
    </citation>
    <scope>NUCLEOTIDE SEQUENCE [LARGE SCALE GENOMIC DNA]</scope>
    <source>
        <strain evidence="9">ATCC 33309 / DSM 7299 / CCUG 15893 / LMG 7604 / NCTC 12251 / CI</strain>
    </source>
</reference>
<dbReference type="SMART" id="SM00332">
    <property type="entry name" value="PP2Cc"/>
    <property type="match status" value="1"/>
</dbReference>
<keyword evidence="9" id="KW-1185">Reference proteome</keyword>
<feature type="domain" description="PPM-type phosphatase" evidence="7">
    <location>
        <begin position="8"/>
        <end position="238"/>
    </location>
</feature>
<dbReference type="PROSITE" id="PS50011">
    <property type="entry name" value="PROTEIN_KINASE_DOM"/>
    <property type="match status" value="1"/>
</dbReference>
<evidence type="ECO:0000256" key="2">
    <source>
        <dbReference type="ARBA" id="ARBA00022741"/>
    </source>
</evidence>
<dbReference type="PROSITE" id="PS00109">
    <property type="entry name" value="PROTEIN_KINASE_TYR"/>
    <property type="match status" value="1"/>
</dbReference>
<dbReference type="eggNOG" id="COG0631">
    <property type="taxonomic scope" value="Bacteria"/>
</dbReference>
<feature type="transmembrane region" description="Helical" evidence="5">
    <location>
        <begin position="549"/>
        <end position="571"/>
    </location>
</feature>
<evidence type="ECO:0000256" key="1">
    <source>
        <dbReference type="ARBA" id="ARBA00022679"/>
    </source>
</evidence>
<sequence length="573" mass="65806">MNNQLKVSIGQYSIKGIKDINQDFYDIYIPSEPLLTSKGIAIAIADGISSSKVSQEASKLSVISFLQDYYSTSESWSVKNSANKVLKATNSWLYSQNRQSKYHLDKDKGFVCTFSALIIKSNTAHIFHVGDTRVYKLKNNNLEQLTTDHRTWISNEKSYLSRALGIDSQLTIDYETTEIEKDDIFLLMTDGVYEFIDVEFINKSLKNCDDYNEAAKVIVQKALKNHSDDNLTIQIIKIDSLANKDSNEIHQQILNKAIPPILEARKEFEGYFIIRELSATSRSHVYLAKDNDNNQTVVIKTPSIDLQDDKAYLERFLMEEWIAKRVNNPYVAKAYNANRKQNYIYTVFEYIDAITLSQWMIDNPKPKIEVVRNILEQIARGLMAFHRLEMIHQDIRPENIMIDKTGSVKIIDFGSTRIEGILEINTFMQQEKLLGTALYSAPEYFLGEEGSVKSDIFSLGAITYQMLSNKLPYGVQVARANTKSAQNKLKYITLYPEFPLWIDGAIRKALNINPNERYSELSEFLFDLKQPNKKFLNKKLPPLIEKSPIVFWQSISLILFLIILLLINNLIKI</sequence>
<dbReference type="STRING" id="572480.Arnit_0398"/>
<keyword evidence="5" id="KW-0812">Transmembrane</keyword>
<keyword evidence="2" id="KW-0547">Nucleotide-binding</keyword>
<dbReference type="KEGG" id="ant:Arnit_0398"/>
<dbReference type="Gene3D" id="3.60.40.10">
    <property type="entry name" value="PPM-type phosphatase domain"/>
    <property type="match status" value="1"/>
</dbReference>
<dbReference type="Gene3D" id="1.10.510.10">
    <property type="entry name" value="Transferase(Phosphotransferase) domain 1"/>
    <property type="match status" value="1"/>
</dbReference>
<dbReference type="Pfam" id="PF13672">
    <property type="entry name" value="PP2C_2"/>
    <property type="match status" value="1"/>
</dbReference>
<dbReference type="GO" id="GO:0005524">
    <property type="term" value="F:ATP binding"/>
    <property type="evidence" value="ECO:0007669"/>
    <property type="project" value="UniProtKB-KW"/>
</dbReference>
<dbReference type="PANTHER" id="PTHR24348:SF22">
    <property type="entry name" value="NON-SPECIFIC SERINE_THREONINE PROTEIN KINASE"/>
    <property type="match status" value="1"/>
</dbReference>
<dbReference type="SUPFAM" id="SSF81606">
    <property type="entry name" value="PP2C-like"/>
    <property type="match status" value="1"/>
</dbReference>
<dbReference type="InterPro" id="IPR011009">
    <property type="entry name" value="Kinase-like_dom_sf"/>
</dbReference>
<evidence type="ECO:0000256" key="4">
    <source>
        <dbReference type="ARBA" id="ARBA00022840"/>
    </source>
</evidence>
<dbReference type="CDD" id="cd14014">
    <property type="entry name" value="STKc_PknB_like"/>
    <property type="match status" value="1"/>
</dbReference>
<accession>D5V5M7</accession>
<dbReference type="SMART" id="SM00220">
    <property type="entry name" value="S_TKc"/>
    <property type="match status" value="1"/>
</dbReference>
<keyword evidence="5" id="KW-0472">Membrane</keyword>
<dbReference type="Proteomes" id="UP000000939">
    <property type="component" value="Chromosome"/>
</dbReference>
<proteinExistence type="predicted"/>
<dbReference type="HOGENOM" id="CLU_034273_0_0_7"/>
<evidence type="ECO:0000256" key="5">
    <source>
        <dbReference type="SAM" id="Phobius"/>
    </source>
</evidence>
<evidence type="ECO:0000259" key="7">
    <source>
        <dbReference type="PROSITE" id="PS51746"/>
    </source>
</evidence>
<organism evidence="8 9">
    <name type="scientific">Arcobacter nitrofigilis (strain ATCC 33309 / DSM 7299 / CCUG 15893 / LMG 7604 / NCTC 12251 / CI)</name>
    <name type="common">Campylobacter nitrofigilis</name>
    <dbReference type="NCBI Taxonomy" id="572480"/>
    <lineage>
        <taxon>Bacteria</taxon>
        <taxon>Pseudomonadati</taxon>
        <taxon>Campylobacterota</taxon>
        <taxon>Epsilonproteobacteria</taxon>
        <taxon>Campylobacterales</taxon>
        <taxon>Arcobacteraceae</taxon>
        <taxon>Arcobacter</taxon>
    </lineage>
</organism>
<keyword evidence="1" id="KW-0808">Transferase</keyword>
<dbReference type="InterPro" id="IPR001932">
    <property type="entry name" value="PPM-type_phosphatase-like_dom"/>
</dbReference>
<dbReference type="GO" id="GO:0005776">
    <property type="term" value="C:autophagosome"/>
    <property type="evidence" value="ECO:0007669"/>
    <property type="project" value="TreeGrafter"/>
</dbReference>
<protein>
    <submittedName>
        <fullName evidence="8">Protein serine/threonine phosphatase</fullName>
    </submittedName>
</protein>
<keyword evidence="4" id="KW-0067">ATP-binding</keyword>
<dbReference type="InterPro" id="IPR036457">
    <property type="entry name" value="PPM-type-like_dom_sf"/>
</dbReference>
<dbReference type="SUPFAM" id="SSF56112">
    <property type="entry name" value="Protein kinase-like (PK-like)"/>
    <property type="match status" value="1"/>
</dbReference>
<dbReference type="CDD" id="cd00143">
    <property type="entry name" value="PP2Cc"/>
    <property type="match status" value="1"/>
</dbReference>
<name>D5V5M7_ARCNC</name>
<keyword evidence="3" id="KW-0418">Kinase</keyword>
<keyword evidence="5" id="KW-1133">Transmembrane helix</keyword>
<dbReference type="InterPro" id="IPR008266">
    <property type="entry name" value="Tyr_kinase_AS"/>
</dbReference>
<evidence type="ECO:0000256" key="3">
    <source>
        <dbReference type="ARBA" id="ARBA00022777"/>
    </source>
</evidence>
<dbReference type="EMBL" id="CP001999">
    <property type="protein sequence ID" value="ADG92063.1"/>
    <property type="molecule type" value="Genomic_DNA"/>
</dbReference>
<dbReference type="Pfam" id="PF00069">
    <property type="entry name" value="Pkinase"/>
    <property type="match status" value="1"/>
</dbReference>
<dbReference type="AlphaFoldDB" id="D5V5M7"/>